<comment type="caution">
    <text evidence="3">The sequence shown here is derived from an EMBL/GenBank/DDBJ whole genome shotgun (WGS) entry which is preliminary data.</text>
</comment>
<feature type="binding site" evidence="2">
    <location>
        <position position="75"/>
    </location>
    <ligand>
        <name>substrate</name>
    </ligand>
</feature>
<dbReference type="SUPFAM" id="SSF53254">
    <property type="entry name" value="Phosphoglycerate mutase-like"/>
    <property type="match status" value="1"/>
</dbReference>
<dbReference type="EMBL" id="MWWQ01000014">
    <property type="protein sequence ID" value="OZG49508.1"/>
    <property type="molecule type" value="Genomic_DNA"/>
</dbReference>
<evidence type="ECO:0000313" key="3">
    <source>
        <dbReference type="EMBL" id="OZG49508.1"/>
    </source>
</evidence>
<dbReference type="InterPro" id="IPR013078">
    <property type="entry name" value="His_Pase_superF_clade-1"/>
</dbReference>
<dbReference type="CDD" id="cd07067">
    <property type="entry name" value="HP_PGM_like"/>
    <property type="match status" value="1"/>
</dbReference>
<dbReference type="RefSeq" id="WP_094691648.1">
    <property type="nucleotide sequence ID" value="NZ_MWWQ01000014.1"/>
</dbReference>
<dbReference type="Pfam" id="PF00300">
    <property type="entry name" value="His_Phos_1"/>
    <property type="match status" value="1"/>
</dbReference>
<keyword evidence="4" id="KW-1185">Reference proteome</keyword>
<dbReference type="OrthoDB" id="9810154at2"/>
<gene>
    <name evidence="3" type="ORF">PSSU_1332</name>
</gene>
<accession>A0A261ERM1</accession>
<dbReference type="Gene3D" id="3.40.50.1240">
    <property type="entry name" value="Phosphoglycerate mutase-like"/>
    <property type="match status" value="1"/>
</dbReference>
<reference evidence="3 4" key="1">
    <citation type="journal article" date="2017" name="BMC Genomics">
        <title>Comparative genomic and phylogenomic analyses of the Bifidobacteriaceae family.</title>
        <authorList>
            <person name="Lugli G.A."/>
            <person name="Milani C."/>
            <person name="Turroni F."/>
            <person name="Duranti S."/>
            <person name="Mancabelli L."/>
            <person name="Mangifesta M."/>
            <person name="Ferrario C."/>
            <person name="Modesto M."/>
            <person name="Mattarelli P."/>
            <person name="Jiri K."/>
            <person name="van Sinderen D."/>
            <person name="Ventura M."/>
        </authorList>
    </citation>
    <scope>NUCLEOTIDE SEQUENCE [LARGE SCALE GENOMIC DNA]</scope>
    <source>
        <strain evidence="3 4">DSM 24744</strain>
    </source>
</reference>
<sequence length="191" mass="20408">MGSAQDNLARLAAAVKDTPYVLMLMRHGKTEPYSTNGDAARELTDTGRKQAKAMAKTLESLGLVPDVVASSAAKRARQTTDRMLKVFGDGPDARYHMDLYDGGMQALLDELVHTKESDHKLLIVCHEPTVSIAAQWLSDPDAQGAEATALSEMSIGFSPASVAVLGGSEPFAQWSLHHAAPLALLRPGNVE</sequence>
<organism evidence="3 4">
    <name type="scientific">Pseudoscardovia suis</name>
    <dbReference type="NCBI Taxonomy" id="987063"/>
    <lineage>
        <taxon>Bacteria</taxon>
        <taxon>Bacillati</taxon>
        <taxon>Actinomycetota</taxon>
        <taxon>Actinomycetes</taxon>
        <taxon>Bifidobacteriales</taxon>
        <taxon>Bifidobacteriaceae</taxon>
        <taxon>Pseudoscardovia</taxon>
    </lineage>
</organism>
<dbReference type="PANTHER" id="PTHR20935">
    <property type="entry name" value="PHOSPHOGLYCERATE MUTASE-RELATED"/>
    <property type="match status" value="1"/>
</dbReference>
<dbReference type="Proteomes" id="UP000216454">
    <property type="component" value="Unassembled WGS sequence"/>
</dbReference>
<protein>
    <submittedName>
        <fullName evidence="3">Phosphoglycerate mutase</fullName>
    </submittedName>
</protein>
<dbReference type="InterPro" id="IPR029033">
    <property type="entry name" value="His_PPase_superfam"/>
</dbReference>
<name>A0A261ERM1_9BIFI</name>
<evidence type="ECO:0000256" key="1">
    <source>
        <dbReference type="ARBA" id="ARBA00022801"/>
    </source>
</evidence>
<dbReference type="GO" id="GO:0016787">
    <property type="term" value="F:hydrolase activity"/>
    <property type="evidence" value="ECO:0007669"/>
    <property type="project" value="UniProtKB-KW"/>
</dbReference>
<dbReference type="InterPro" id="IPR051021">
    <property type="entry name" value="Mito_Ser/Thr_phosphatase"/>
</dbReference>
<dbReference type="SMART" id="SM00855">
    <property type="entry name" value="PGAM"/>
    <property type="match status" value="1"/>
</dbReference>
<keyword evidence="1" id="KW-0378">Hydrolase</keyword>
<evidence type="ECO:0000256" key="2">
    <source>
        <dbReference type="PIRSR" id="PIRSR613078-2"/>
    </source>
</evidence>
<dbReference type="AlphaFoldDB" id="A0A261ERM1"/>
<proteinExistence type="predicted"/>
<evidence type="ECO:0000313" key="4">
    <source>
        <dbReference type="Proteomes" id="UP000216454"/>
    </source>
</evidence>